<evidence type="ECO:0000256" key="7">
    <source>
        <dbReference type="SAM" id="MobiDB-lite"/>
    </source>
</evidence>
<evidence type="ECO:0000256" key="1">
    <source>
        <dbReference type="ARBA" id="ARBA00006834"/>
    </source>
</evidence>
<dbReference type="GO" id="GO:0005634">
    <property type="term" value="C:nucleus"/>
    <property type="evidence" value="ECO:0007669"/>
    <property type="project" value="UniProtKB-SubCell"/>
</dbReference>
<dbReference type="FunFam" id="4.10.1040.10:FF:000001">
    <property type="entry name" value="doublesex- and mab-3-related transcription factor 1"/>
    <property type="match status" value="1"/>
</dbReference>
<dbReference type="PROSITE" id="PS40000">
    <property type="entry name" value="DM_1"/>
    <property type="match status" value="1"/>
</dbReference>
<dbReference type="PROSITE" id="PS50809">
    <property type="entry name" value="DM_2"/>
    <property type="match status" value="1"/>
</dbReference>
<protein>
    <recommendedName>
        <fullName evidence="8">DM domain-containing protein</fullName>
    </recommendedName>
</protein>
<evidence type="ECO:0000256" key="4">
    <source>
        <dbReference type="ARBA" id="ARBA00023125"/>
    </source>
</evidence>
<dbReference type="InterPro" id="IPR036407">
    <property type="entry name" value="DM_DNA-bd_sf"/>
</dbReference>
<dbReference type="Pfam" id="PF00751">
    <property type="entry name" value="DM"/>
    <property type="match status" value="1"/>
</dbReference>
<dbReference type="GO" id="GO:0007548">
    <property type="term" value="P:sex differentiation"/>
    <property type="evidence" value="ECO:0007669"/>
    <property type="project" value="TreeGrafter"/>
</dbReference>
<dbReference type="Pfam" id="PF20624">
    <property type="entry name" value="DMRT5_DMB"/>
    <property type="match status" value="1"/>
</dbReference>
<keyword evidence="4 6" id="KW-0238">DNA-binding</keyword>
<comment type="similarity">
    <text evidence="1">Belongs to the DMRT family.</text>
</comment>
<dbReference type="InterPro" id="IPR001275">
    <property type="entry name" value="DM_DNA-bd"/>
</dbReference>
<accession>A0A2K5IVJ1</accession>
<reference evidence="9" key="1">
    <citation type="submission" date="2025-08" db="UniProtKB">
        <authorList>
            <consortium name="Ensembl"/>
        </authorList>
    </citation>
    <scope>IDENTIFICATION</scope>
</reference>
<evidence type="ECO:0000256" key="6">
    <source>
        <dbReference type="PROSITE-ProRule" id="PRU00070"/>
    </source>
</evidence>
<dbReference type="GO" id="GO:0007281">
    <property type="term" value="P:germ cell development"/>
    <property type="evidence" value="ECO:0007669"/>
    <property type="project" value="TreeGrafter"/>
</dbReference>
<organism evidence="9 10">
    <name type="scientific">Colobus angolensis palliatus</name>
    <name type="common">Peters' Angolan colobus</name>
    <dbReference type="NCBI Taxonomy" id="336983"/>
    <lineage>
        <taxon>Eukaryota</taxon>
        <taxon>Metazoa</taxon>
        <taxon>Chordata</taxon>
        <taxon>Craniata</taxon>
        <taxon>Vertebrata</taxon>
        <taxon>Euteleostomi</taxon>
        <taxon>Mammalia</taxon>
        <taxon>Eutheria</taxon>
        <taxon>Euarchontoglires</taxon>
        <taxon>Primates</taxon>
        <taxon>Haplorrhini</taxon>
        <taxon>Catarrhini</taxon>
        <taxon>Cercopithecidae</taxon>
        <taxon>Colobinae</taxon>
        <taxon>Colobus</taxon>
    </lineage>
</organism>
<dbReference type="KEGG" id="cang:105500731"/>
<dbReference type="OrthoDB" id="9942608at2759"/>
<dbReference type="CTD" id="63950"/>
<dbReference type="PANTHER" id="PTHR12322:SF76">
    <property type="entry name" value="DOUBLESEX- AND MAB-3-RELATED TRANSCRIPTION FACTOR A2"/>
    <property type="match status" value="1"/>
</dbReference>
<dbReference type="AlphaFoldDB" id="A0A2K5IVJ1"/>
<evidence type="ECO:0000313" key="9">
    <source>
        <dbReference type="Ensembl" id="ENSCANP00000020734.1"/>
    </source>
</evidence>
<dbReference type="SMART" id="SM00301">
    <property type="entry name" value="DM"/>
    <property type="match status" value="1"/>
</dbReference>
<dbReference type="GO" id="GO:0000978">
    <property type="term" value="F:RNA polymerase II cis-regulatory region sequence-specific DNA binding"/>
    <property type="evidence" value="ECO:0007669"/>
    <property type="project" value="TreeGrafter"/>
</dbReference>
<dbReference type="Proteomes" id="UP000233080">
    <property type="component" value="Unassembled WGS sequence"/>
</dbReference>
<dbReference type="RefSeq" id="XP_011781758.1">
    <property type="nucleotide sequence ID" value="XM_011926368.1"/>
</dbReference>
<evidence type="ECO:0000313" key="10">
    <source>
        <dbReference type="Proteomes" id="UP000233080"/>
    </source>
</evidence>
<name>A0A2K5IVJ1_COLAP</name>
<evidence type="ECO:0000259" key="8">
    <source>
        <dbReference type="PROSITE" id="PS50809"/>
    </source>
</evidence>
<feature type="DNA-binding region" description="DM" evidence="6">
    <location>
        <begin position="70"/>
        <end position="117"/>
    </location>
</feature>
<keyword evidence="10" id="KW-1185">Reference proteome</keyword>
<feature type="domain" description="DM" evidence="8">
    <location>
        <begin position="70"/>
        <end position="117"/>
    </location>
</feature>
<dbReference type="PANTHER" id="PTHR12322">
    <property type="entry name" value="DOUBLESEX AND MAB-3 RELATED TRANSCRIPTION FACTOR DMRT"/>
    <property type="match status" value="1"/>
</dbReference>
<dbReference type="GO" id="GO:0046872">
    <property type="term" value="F:metal ion binding"/>
    <property type="evidence" value="ECO:0007669"/>
    <property type="project" value="UniProtKB-KW"/>
</dbReference>
<dbReference type="STRING" id="336983.ENSCANP00000020734"/>
<dbReference type="GO" id="GO:0000981">
    <property type="term" value="F:DNA-binding transcription factor activity, RNA polymerase II-specific"/>
    <property type="evidence" value="ECO:0007669"/>
    <property type="project" value="TreeGrafter"/>
</dbReference>
<evidence type="ECO:0000256" key="2">
    <source>
        <dbReference type="ARBA" id="ARBA00022723"/>
    </source>
</evidence>
<dbReference type="InterPro" id="IPR046472">
    <property type="entry name" value="DMRT5_1_DMB_dom"/>
</dbReference>
<feature type="region of interest" description="Disordered" evidence="7">
    <location>
        <begin position="201"/>
        <end position="235"/>
    </location>
</feature>
<dbReference type="SUPFAM" id="SSF82927">
    <property type="entry name" value="Cysteine-rich DNA binding domain, (DM domain)"/>
    <property type="match status" value="1"/>
</dbReference>
<keyword evidence="2 6" id="KW-0479">Metal-binding</keyword>
<dbReference type="Gene3D" id="4.10.1040.10">
    <property type="entry name" value="DM DNA-binding domain"/>
    <property type="match status" value="1"/>
</dbReference>
<keyword evidence="5 6" id="KW-0539">Nucleus</keyword>
<dbReference type="Ensembl" id="ENSCANT00000043706.1">
    <property type="protein sequence ID" value="ENSCANP00000020734.1"/>
    <property type="gene ID" value="ENSCANG00000033807.1"/>
</dbReference>
<dbReference type="GeneID" id="105500731"/>
<reference evidence="9" key="2">
    <citation type="submission" date="2025-09" db="UniProtKB">
        <authorList>
            <consortium name="Ensembl"/>
        </authorList>
    </citation>
    <scope>IDENTIFICATION</scope>
</reference>
<dbReference type="InterPro" id="IPR026607">
    <property type="entry name" value="DMRT"/>
</dbReference>
<keyword evidence="3 6" id="KW-0862">Zinc</keyword>
<comment type="subcellular location">
    <subcellularLocation>
        <location evidence="6">Nucleus</location>
    </subcellularLocation>
</comment>
<sequence>MELRSELPSVPGAATAAAATATGPPVASVASVAAAAAAAASLPVSVAGGLLRGPPLLLRAAEKYPRTPKCARCRNHGVVSALKGHKRYCRWKDCLCAKCTLIAERQRVMAAQVALRRQQAQEENEARELQLLYGTAEGLALAAANGIIPPRPAYEVFGSVCAADGGGPGAGAPAGTGGGAAGAGGSEAKLQKFDLFPKTLLQAGRPGSPQPPPVKPLSPDGADSGPGTSSPEVRPAYSAAAAHSRGLAFMAPYSTAGLVPTLGFRPPMDYAFSDLMRDRSAAAAAAVHKEPTYGGGLYGPMVNGAPEKQ</sequence>
<evidence type="ECO:0000256" key="3">
    <source>
        <dbReference type="ARBA" id="ARBA00022833"/>
    </source>
</evidence>
<evidence type="ECO:0000256" key="5">
    <source>
        <dbReference type="ARBA" id="ARBA00023242"/>
    </source>
</evidence>
<proteinExistence type="inferred from homology"/>